<reference evidence="9" key="1">
    <citation type="submission" date="2020-11" db="EMBL/GenBank/DDBJ databases">
        <authorList>
            <person name="Tran Van P."/>
        </authorList>
    </citation>
    <scope>NUCLEOTIDE SEQUENCE</scope>
</reference>
<dbReference type="InterPro" id="IPR000436">
    <property type="entry name" value="Sushi_SCR_CCP_dom"/>
</dbReference>
<evidence type="ECO:0000256" key="4">
    <source>
        <dbReference type="ARBA" id="ARBA00023115"/>
    </source>
</evidence>
<dbReference type="SMART" id="SM00032">
    <property type="entry name" value="CCP"/>
    <property type="match status" value="1"/>
</dbReference>
<keyword evidence="4" id="KW-0620">Polyamine biosynthesis</keyword>
<dbReference type="EMBL" id="LR900993">
    <property type="protein sequence ID" value="CAD7247511.1"/>
    <property type="molecule type" value="Genomic_DNA"/>
</dbReference>
<dbReference type="Gene3D" id="2.60.120.290">
    <property type="entry name" value="Spermadhesin, CUB domain"/>
    <property type="match status" value="1"/>
</dbReference>
<dbReference type="InterPro" id="IPR016067">
    <property type="entry name" value="S-AdoMet_deCO2ase_core"/>
</dbReference>
<dbReference type="GO" id="GO:0006597">
    <property type="term" value="P:spermine biosynthetic process"/>
    <property type="evidence" value="ECO:0007669"/>
    <property type="project" value="TreeGrafter"/>
</dbReference>
<evidence type="ECO:0000313" key="9">
    <source>
        <dbReference type="EMBL" id="CAD7247511.1"/>
    </source>
</evidence>
<accession>A0A7R8XBI1</accession>
<dbReference type="Gene3D" id="3.60.90.10">
    <property type="entry name" value="S-adenosylmethionine decarboxylase"/>
    <property type="match status" value="1"/>
</dbReference>
<dbReference type="Gene3D" id="2.10.70.10">
    <property type="entry name" value="Complement Module, domain 1"/>
    <property type="match status" value="1"/>
</dbReference>
<proteinExistence type="inferred from homology"/>
<comment type="caution">
    <text evidence="7">Lacks conserved residue(s) required for the propagation of feature annotation.</text>
</comment>
<dbReference type="InterPro" id="IPR048283">
    <property type="entry name" value="AdoMetDC-like"/>
</dbReference>
<dbReference type="InterPro" id="IPR018166">
    <property type="entry name" value="S-AdoMet_deCO2ase_CS"/>
</dbReference>
<evidence type="ECO:0000256" key="3">
    <source>
        <dbReference type="ARBA" id="ARBA00023066"/>
    </source>
</evidence>
<evidence type="ECO:0000256" key="6">
    <source>
        <dbReference type="ARBA" id="ARBA00048112"/>
    </source>
</evidence>
<dbReference type="PANTHER" id="PTHR11570:SF0">
    <property type="entry name" value="S-ADENOSYLMETHIONINE DECARBOXYLASE PROENZYME"/>
    <property type="match status" value="1"/>
</dbReference>
<protein>
    <recommendedName>
        <fullName evidence="8">Sushi domain-containing protein</fullName>
    </recommendedName>
</protein>
<dbReference type="InterPro" id="IPR035914">
    <property type="entry name" value="Sperma_CUB_dom_sf"/>
</dbReference>
<dbReference type="EMBL" id="CAJPEV010001476">
    <property type="protein sequence ID" value="CAG0892877.1"/>
    <property type="molecule type" value="Genomic_DNA"/>
</dbReference>
<keyword evidence="7" id="KW-0768">Sushi</keyword>
<sequence length="551" mass="62251">MLVKASAESNKCEVVQEVEDYGMISQKTFQESLCDQVLITPKDQKLAFNFVQAKLLDGERLLLLYNGERLEVNESCALCLGMIVTEKLTIRVLVPPSLEAERDSRSTTSIPENPSVSEIRFGNLSYEFDIHDVMINDINSGIKSNFTILYRVFNPDRCKSPEPPSEGRVVGKDHRLGGKVQFVCDPPYDMVGESGSVCQTSDAGIPEWSDANGKCEVICQVEPLIRRMESGAIMNPEKNEEQSVCKWKIQTDNDNGLVSWIHIEFKYLDLKNGSLSVLPLRDGIGGRYEELTWKVRGRPETLVIPARELLVEFQSLHSQDEFYISYNLTAGDCILPDVDHGTWENMTEAMHPVTEGTVSNISLVLEEEAIIDGGNSDRAPASLLDMEIMESVDEDSFFEGTEKLLEVWFTRKDGQVADCDLRTIPRGRWESLLELARCEIVSMCHNDAIDAYVLSESSMFVSKQRFILKTCGTTTLLWCMQHLLRLVSQYAGFDTVQDMFYSRKNFTRPELQPQPHNNFQEEVSVLDQLFPGKKFGDWPHSSVVSVSVTFL</sequence>
<dbReference type="Pfam" id="PF00084">
    <property type="entry name" value="Sushi"/>
    <property type="match status" value="1"/>
</dbReference>
<dbReference type="GO" id="GO:0008295">
    <property type="term" value="P:spermidine biosynthetic process"/>
    <property type="evidence" value="ECO:0007669"/>
    <property type="project" value="UniProtKB-KW"/>
</dbReference>
<dbReference type="AlphaFoldDB" id="A0A7R8XBI1"/>
<keyword evidence="5" id="KW-1015">Disulfide bond</keyword>
<evidence type="ECO:0000256" key="2">
    <source>
        <dbReference type="ARBA" id="ARBA00008466"/>
    </source>
</evidence>
<evidence type="ECO:0000256" key="5">
    <source>
        <dbReference type="ARBA" id="ARBA00023157"/>
    </source>
</evidence>
<keyword evidence="10" id="KW-1185">Reference proteome</keyword>
<dbReference type="PROSITE" id="PS01336">
    <property type="entry name" value="ADOMETDC"/>
    <property type="match status" value="1"/>
</dbReference>
<evidence type="ECO:0000313" key="10">
    <source>
        <dbReference type="Proteomes" id="UP000677054"/>
    </source>
</evidence>
<dbReference type="Proteomes" id="UP000677054">
    <property type="component" value="Unassembled WGS sequence"/>
</dbReference>
<dbReference type="GO" id="GO:0004014">
    <property type="term" value="F:adenosylmethionine decarboxylase activity"/>
    <property type="evidence" value="ECO:0007669"/>
    <property type="project" value="UniProtKB-EC"/>
</dbReference>
<gene>
    <name evidence="9" type="ORF">DSTB1V02_LOCUS7342</name>
</gene>
<dbReference type="OrthoDB" id="1068353at2759"/>
<evidence type="ECO:0000256" key="1">
    <source>
        <dbReference type="ARBA" id="ARBA00004911"/>
    </source>
</evidence>
<dbReference type="PROSITE" id="PS50923">
    <property type="entry name" value="SUSHI"/>
    <property type="match status" value="1"/>
</dbReference>
<evidence type="ECO:0000259" key="8">
    <source>
        <dbReference type="PROSITE" id="PS50923"/>
    </source>
</evidence>
<dbReference type="SUPFAM" id="SSF57535">
    <property type="entry name" value="Complement control module/SCR domain"/>
    <property type="match status" value="1"/>
</dbReference>
<comment type="catalytic activity">
    <reaction evidence="6">
        <text>S-adenosyl-L-methionine + H(+) = S-adenosyl 3-(methylsulfanyl)propylamine + CO2</text>
        <dbReference type="Rhea" id="RHEA:15981"/>
        <dbReference type="ChEBI" id="CHEBI:15378"/>
        <dbReference type="ChEBI" id="CHEBI:16526"/>
        <dbReference type="ChEBI" id="CHEBI:57443"/>
        <dbReference type="ChEBI" id="CHEBI:59789"/>
        <dbReference type="EC" id="4.1.1.50"/>
    </reaction>
</comment>
<feature type="domain" description="Sushi" evidence="8">
    <location>
        <begin position="156"/>
        <end position="217"/>
    </location>
</feature>
<comment type="similarity">
    <text evidence="2">Belongs to the eukaryotic AdoMetDC family.</text>
</comment>
<dbReference type="InterPro" id="IPR035976">
    <property type="entry name" value="Sushi/SCR/CCP_sf"/>
</dbReference>
<dbReference type="SUPFAM" id="SSF56276">
    <property type="entry name" value="S-adenosylmethionine decarboxylase"/>
    <property type="match status" value="1"/>
</dbReference>
<organism evidence="9">
    <name type="scientific">Darwinula stevensoni</name>
    <dbReference type="NCBI Taxonomy" id="69355"/>
    <lineage>
        <taxon>Eukaryota</taxon>
        <taxon>Metazoa</taxon>
        <taxon>Ecdysozoa</taxon>
        <taxon>Arthropoda</taxon>
        <taxon>Crustacea</taxon>
        <taxon>Oligostraca</taxon>
        <taxon>Ostracoda</taxon>
        <taxon>Podocopa</taxon>
        <taxon>Podocopida</taxon>
        <taxon>Darwinulocopina</taxon>
        <taxon>Darwinuloidea</taxon>
        <taxon>Darwinulidae</taxon>
        <taxon>Darwinula</taxon>
    </lineage>
</organism>
<comment type="pathway">
    <text evidence="1">Amine and polyamine biosynthesis; S-adenosylmethioninamine biosynthesis; S-adenosylmethioninamine from S-adenosyl-L-methionine: step 1/1.</text>
</comment>
<dbReference type="PANTHER" id="PTHR11570">
    <property type="entry name" value="S-ADENOSYLMETHIONINE DECARBOXYLASE"/>
    <property type="match status" value="1"/>
</dbReference>
<name>A0A7R8XBI1_9CRUS</name>
<dbReference type="Pfam" id="PF01536">
    <property type="entry name" value="SAM_decarbox"/>
    <property type="match status" value="1"/>
</dbReference>
<dbReference type="GO" id="GO:0005829">
    <property type="term" value="C:cytosol"/>
    <property type="evidence" value="ECO:0007669"/>
    <property type="project" value="TreeGrafter"/>
</dbReference>
<evidence type="ECO:0000256" key="7">
    <source>
        <dbReference type="PROSITE-ProRule" id="PRU00302"/>
    </source>
</evidence>
<dbReference type="UniPathway" id="UPA00331">
    <property type="reaction ID" value="UER00451"/>
</dbReference>
<keyword evidence="3" id="KW-0745">Spermidine biosynthesis</keyword>
<dbReference type="CDD" id="cd00033">
    <property type="entry name" value="CCP"/>
    <property type="match status" value="1"/>
</dbReference>